<dbReference type="CDD" id="cd00082">
    <property type="entry name" value="HisKA"/>
    <property type="match status" value="1"/>
</dbReference>
<keyword evidence="4" id="KW-0808">Transferase</keyword>
<dbReference type="Pfam" id="PF08448">
    <property type="entry name" value="PAS_4"/>
    <property type="match status" value="2"/>
</dbReference>
<evidence type="ECO:0000259" key="11">
    <source>
        <dbReference type="PROSITE" id="PS50112"/>
    </source>
</evidence>
<dbReference type="GO" id="GO:0006355">
    <property type="term" value="P:regulation of DNA-templated transcription"/>
    <property type="evidence" value="ECO:0007669"/>
    <property type="project" value="InterPro"/>
</dbReference>
<dbReference type="Pfam" id="PF00512">
    <property type="entry name" value="HisKA"/>
    <property type="match status" value="1"/>
</dbReference>
<dbReference type="Pfam" id="PF13426">
    <property type="entry name" value="PAS_9"/>
    <property type="match status" value="1"/>
</dbReference>
<evidence type="ECO:0000259" key="12">
    <source>
        <dbReference type="PROSITE" id="PS50113"/>
    </source>
</evidence>
<evidence type="ECO:0000256" key="9">
    <source>
        <dbReference type="SAM" id="Phobius"/>
    </source>
</evidence>
<keyword evidence="5" id="KW-0547">Nucleotide-binding</keyword>
<accession>A0A1L3GH09</accession>
<protein>
    <recommendedName>
        <fullName evidence="2">histidine kinase</fullName>
        <ecNumber evidence="2">2.7.13.3</ecNumber>
    </recommendedName>
</protein>
<feature type="domain" description="PAS" evidence="11">
    <location>
        <begin position="625"/>
        <end position="696"/>
    </location>
</feature>
<dbReference type="SMART" id="SM00388">
    <property type="entry name" value="HisKA"/>
    <property type="match status" value="1"/>
</dbReference>
<feature type="domain" description="PAS" evidence="11">
    <location>
        <begin position="370"/>
        <end position="423"/>
    </location>
</feature>
<dbReference type="Pfam" id="PF02518">
    <property type="entry name" value="HATPase_c"/>
    <property type="match status" value="1"/>
</dbReference>
<name>A0A1L3GH09_SYNAC</name>
<dbReference type="STRING" id="29542.A6070_03475"/>
<dbReference type="Pfam" id="PF00989">
    <property type="entry name" value="PAS"/>
    <property type="match status" value="1"/>
</dbReference>
<sequence>MLLAAAIGCPAAASAGDLNILMLHSYHIEYDWTRDQHAAFVGTLKQRAPQREISFFAEYLDTKRNLYTPDYAAFFAEYLKKKFLGYHLDAIYVTDDNALSLLLRYRQELFPGVPVVFSGVCNLWPGKPGKTALLDGVYERKDVAGNVRIAKAIDPGLKKLYFVGDGGPSHNFIARQVKAEMAKHFPGLAYELVADRSLYKLRGKLAEKVEGTVILTTLGGLLSPDGSTVPIPAAVATLAESGKFKILTMGSNYLTEGVIGGSVVDGFVQGQAAAHVLLRQVLKESPAVDGKGFAATRHVFFYPALQSWKISLKDLPGDSVIIDGPARTIGQHTRLLLGGLVFVLLQVLLLVLVLPRLRSLKLIRQALYWSERRYHAVVRVINDAVIGINDKGCIVIFNPAAEKMFGYAEEEILGKPLDGLLPERFRDRHRSRLARFFSGDPVSDLLGQNVELPALHHNGEEFYVELSLSLMHQGNRVKVIAALRDVTERRRAGDELRRSEERYRALVQTQVEAVCRWLPDTTLTYVNEAYCRLYKKRPEELLGQKIVERMSACERTAMEEHIRLLIAQPGTLYHETSIPRGDDRCLWYRWSNTAIVGELGEVVEIQAVGLDITERKKVEEELRESESRFRDTADLLPQSVFETDIVGRLTFANRVTLEMTGCSDEDLARGISVFDLMAGSERERLVRDFQKVLAGETVNASECLIEARNGFRFKVMISASPVVRKNRIIGVRGVAVDISERIVAEQALRQSEKKFKRLFREYQALLDGIPDPIALIAPDRTVVRTNRGMANALGLAVQDIPGQKCCALWNSDCCAEEQCPVLSCFRTGAPQKKELRTRDGRSWEVRVFPVQDKTGTTVQVIRYASDITRQIRLREESLRTGQLASLGELAAGVAHEINNPINGIINYAQLLADSLDIAREDHEILKGIIDEGERIANIVRNLLAFARTRKEHKDRMNLWDALACSLALTESQLRKDGIRLQLDVPADLPEIIAHAQEIQQVILNLLSNARYALNKKYPAVAPDKILSIKASPCENQDVPSVRIDFHDRGIGIPEGVRHKVLAPFFTSKPAGEGTGLGLSISHGIVKDHQGEILIDSREGHFTTVTLIFPTAPEENHEH</sequence>
<feature type="transmembrane region" description="Helical" evidence="9">
    <location>
        <begin position="335"/>
        <end position="354"/>
    </location>
</feature>
<evidence type="ECO:0000256" key="7">
    <source>
        <dbReference type="ARBA" id="ARBA00022840"/>
    </source>
</evidence>
<dbReference type="Gene3D" id="3.30.450.20">
    <property type="entry name" value="PAS domain"/>
    <property type="match status" value="4"/>
</dbReference>
<reference evidence="13 14" key="1">
    <citation type="journal article" date="2017" name="Genome Announc.">
        <title>Complete Genome Sequences of Two Acetylene-Fermenting Pelobacter acetylenicus Strains.</title>
        <authorList>
            <person name="Sutton J.M."/>
            <person name="Baesman S.M."/>
            <person name="Fierst J.L."/>
            <person name="Poret-Peterson A.T."/>
            <person name="Oremland R.S."/>
            <person name="Dunlap D.S."/>
            <person name="Akob D.M."/>
        </authorList>
    </citation>
    <scope>NUCLEOTIDE SEQUENCE [LARGE SCALE GENOMIC DNA]</scope>
    <source>
        <strain evidence="13 14">DSM 3247</strain>
    </source>
</reference>
<evidence type="ECO:0000259" key="10">
    <source>
        <dbReference type="PROSITE" id="PS50109"/>
    </source>
</evidence>
<dbReference type="PANTHER" id="PTHR43065:SF10">
    <property type="entry name" value="PEROXIDE STRESS-ACTIVATED HISTIDINE KINASE MAK3"/>
    <property type="match status" value="1"/>
</dbReference>
<dbReference type="PROSITE" id="PS50109">
    <property type="entry name" value="HIS_KIN"/>
    <property type="match status" value="1"/>
</dbReference>
<evidence type="ECO:0000256" key="5">
    <source>
        <dbReference type="ARBA" id="ARBA00022741"/>
    </source>
</evidence>
<keyword evidence="9" id="KW-0812">Transmembrane</keyword>
<dbReference type="SMART" id="SM00091">
    <property type="entry name" value="PAS"/>
    <property type="match status" value="4"/>
</dbReference>
<dbReference type="InterPro" id="IPR036890">
    <property type="entry name" value="HATPase_C_sf"/>
</dbReference>
<dbReference type="EC" id="2.7.13.3" evidence="2"/>
<keyword evidence="8" id="KW-0902">Two-component regulatory system</keyword>
<dbReference type="Gene3D" id="3.30.565.10">
    <property type="entry name" value="Histidine kinase-like ATPase, C-terminal domain"/>
    <property type="match status" value="1"/>
</dbReference>
<dbReference type="CDD" id="cd00130">
    <property type="entry name" value="PAS"/>
    <property type="match status" value="4"/>
</dbReference>
<dbReference type="InterPro" id="IPR000014">
    <property type="entry name" value="PAS"/>
</dbReference>
<evidence type="ECO:0000256" key="1">
    <source>
        <dbReference type="ARBA" id="ARBA00000085"/>
    </source>
</evidence>
<evidence type="ECO:0000256" key="3">
    <source>
        <dbReference type="ARBA" id="ARBA00022553"/>
    </source>
</evidence>
<dbReference type="NCBIfam" id="TIGR00229">
    <property type="entry name" value="sensory_box"/>
    <property type="match status" value="3"/>
</dbReference>
<dbReference type="Gene3D" id="1.10.287.130">
    <property type="match status" value="1"/>
</dbReference>
<dbReference type="SMART" id="SM00387">
    <property type="entry name" value="HATPase_c"/>
    <property type="match status" value="1"/>
</dbReference>
<proteinExistence type="predicted"/>
<feature type="domain" description="PAC" evidence="12">
    <location>
        <begin position="699"/>
        <end position="750"/>
    </location>
</feature>
<keyword evidence="9" id="KW-0472">Membrane</keyword>
<dbReference type="InterPro" id="IPR003661">
    <property type="entry name" value="HisK_dim/P_dom"/>
</dbReference>
<feature type="domain" description="Histidine kinase" evidence="10">
    <location>
        <begin position="892"/>
        <end position="1112"/>
    </location>
</feature>
<dbReference type="PANTHER" id="PTHR43065">
    <property type="entry name" value="SENSOR HISTIDINE KINASE"/>
    <property type="match status" value="1"/>
</dbReference>
<dbReference type="InterPro" id="IPR013656">
    <property type="entry name" value="PAS_4"/>
</dbReference>
<dbReference type="PRINTS" id="PR00344">
    <property type="entry name" value="BCTRLSENSOR"/>
</dbReference>
<dbReference type="SMART" id="SM00086">
    <property type="entry name" value="PAC"/>
    <property type="match status" value="4"/>
</dbReference>
<keyword evidence="7" id="KW-0067">ATP-binding</keyword>
<feature type="domain" description="PAC" evidence="12">
    <location>
        <begin position="572"/>
        <end position="624"/>
    </location>
</feature>
<keyword evidence="6" id="KW-0418">Kinase</keyword>
<dbReference type="EMBL" id="CP015518">
    <property type="protein sequence ID" value="APG25233.1"/>
    <property type="molecule type" value="Genomic_DNA"/>
</dbReference>
<dbReference type="InterPro" id="IPR035965">
    <property type="entry name" value="PAS-like_dom_sf"/>
</dbReference>
<evidence type="ECO:0000313" key="13">
    <source>
        <dbReference type="EMBL" id="APG25233.1"/>
    </source>
</evidence>
<dbReference type="InterPro" id="IPR036097">
    <property type="entry name" value="HisK_dim/P_sf"/>
</dbReference>
<evidence type="ECO:0000313" key="14">
    <source>
        <dbReference type="Proteomes" id="UP000182264"/>
    </source>
</evidence>
<dbReference type="InterPro" id="IPR004358">
    <property type="entry name" value="Sig_transdc_His_kin-like_C"/>
</dbReference>
<dbReference type="SUPFAM" id="SSF55785">
    <property type="entry name" value="PYP-like sensor domain (PAS domain)"/>
    <property type="match status" value="4"/>
</dbReference>
<keyword evidence="14" id="KW-1185">Reference proteome</keyword>
<dbReference type="InterPro" id="IPR003594">
    <property type="entry name" value="HATPase_dom"/>
</dbReference>
<evidence type="ECO:0000256" key="8">
    <source>
        <dbReference type="ARBA" id="ARBA00023012"/>
    </source>
</evidence>
<dbReference type="PROSITE" id="PS50113">
    <property type="entry name" value="PAC"/>
    <property type="match status" value="3"/>
</dbReference>
<keyword evidence="3" id="KW-0597">Phosphoprotein</keyword>
<dbReference type="SUPFAM" id="SSF55874">
    <property type="entry name" value="ATPase domain of HSP90 chaperone/DNA topoisomerase II/histidine kinase"/>
    <property type="match status" value="1"/>
</dbReference>
<dbReference type="InterPro" id="IPR013767">
    <property type="entry name" value="PAS_fold"/>
</dbReference>
<dbReference type="AlphaFoldDB" id="A0A1L3GH09"/>
<dbReference type="InterPro" id="IPR001610">
    <property type="entry name" value="PAC"/>
</dbReference>
<evidence type="ECO:0000256" key="4">
    <source>
        <dbReference type="ARBA" id="ARBA00022679"/>
    </source>
</evidence>
<gene>
    <name evidence="13" type="ORF">A7E75_09500</name>
</gene>
<dbReference type="GO" id="GO:0000155">
    <property type="term" value="F:phosphorelay sensor kinase activity"/>
    <property type="evidence" value="ECO:0007669"/>
    <property type="project" value="InterPro"/>
</dbReference>
<dbReference type="PROSITE" id="PS50112">
    <property type="entry name" value="PAS"/>
    <property type="match status" value="3"/>
</dbReference>
<dbReference type="InterPro" id="IPR000700">
    <property type="entry name" value="PAS-assoc_C"/>
</dbReference>
<dbReference type="InterPro" id="IPR005467">
    <property type="entry name" value="His_kinase_dom"/>
</dbReference>
<organism evidence="13 14">
    <name type="scientific">Syntrophotalea acetylenica</name>
    <name type="common">Pelobacter acetylenicus</name>
    <dbReference type="NCBI Taxonomy" id="29542"/>
    <lineage>
        <taxon>Bacteria</taxon>
        <taxon>Pseudomonadati</taxon>
        <taxon>Thermodesulfobacteriota</taxon>
        <taxon>Desulfuromonadia</taxon>
        <taxon>Desulfuromonadales</taxon>
        <taxon>Syntrophotaleaceae</taxon>
        <taxon>Syntrophotalea</taxon>
    </lineage>
</organism>
<evidence type="ECO:0000256" key="6">
    <source>
        <dbReference type="ARBA" id="ARBA00022777"/>
    </source>
</evidence>
<dbReference type="GO" id="GO:0005524">
    <property type="term" value="F:ATP binding"/>
    <property type="evidence" value="ECO:0007669"/>
    <property type="project" value="UniProtKB-KW"/>
</dbReference>
<comment type="catalytic activity">
    <reaction evidence="1">
        <text>ATP + protein L-histidine = ADP + protein N-phospho-L-histidine.</text>
        <dbReference type="EC" id="2.7.13.3"/>
    </reaction>
</comment>
<feature type="domain" description="PAS" evidence="11">
    <location>
        <begin position="499"/>
        <end position="569"/>
    </location>
</feature>
<evidence type="ECO:0000256" key="2">
    <source>
        <dbReference type="ARBA" id="ARBA00012438"/>
    </source>
</evidence>
<dbReference type="SUPFAM" id="SSF47384">
    <property type="entry name" value="Homodimeric domain of signal transducing histidine kinase"/>
    <property type="match status" value="1"/>
</dbReference>
<dbReference type="Proteomes" id="UP000182264">
    <property type="component" value="Chromosome"/>
</dbReference>
<feature type="domain" description="PAC" evidence="12">
    <location>
        <begin position="448"/>
        <end position="498"/>
    </location>
</feature>
<keyword evidence="9" id="KW-1133">Transmembrane helix</keyword>